<dbReference type="Proteomes" id="UP001152836">
    <property type="component" value="Unassembled WGS sequence"/>
</dbReference>
<gene>
    <name evidence="3" type="primary">unknown_gene_3505</name>
    <name evidence="3" type="ORF">PHOROB_LOCUS5681</name>
</gene>
<dbReference type="Pfam" id="PF00868">
    <property type="entry name" value="Transglut_N"/>
    <property type="match status" value="1"/>
</dbReference>
<organism evidence="3 4">
    <name type="scientific">Phodopus roborovskii</name>
    <name type="common">Roborovski's desert hamster</name>
    <name type="synonym">Cricetulus roborovskii</name>
    <dbReference type="NCBI Taxonomy" id="109678"/>
    <lineage>
        <taxon>Eukaryota</taxon>
        <taxon>Metazoa</taxon>
        <taxon>Chordata</taxon>
        <taxon>Craniata</taxon>
        <taxon>Vertebrata</taxon>
        <taxon>Euteleostomi</taxon>
        <taxon>Mammalia</taxon>
        <taxon>Eutheria</taxon>
        <taxon>Euarchontoglires</taxon>
        <taxon>Glires</taxon>
        <taxon>Rodentia</taxon>
        <taxon>Myomorpha</taxon>
        <taxon>Muroidea</taxon>
        <taxon>Cricetidae</taxon>
        <taxon>Cricetinae</taxon>
        <taxon>Phodopus</taxon>
    </lineage>
</organism>
<comment type="caution">
    <text evidence="3">The sequence shown here is derived from an EMBL/GenBank/DDBJ whole genome shotgun (WGS) entry which is preliminary data.</text>
</comment>
<dbReference type="InterPro" id="IPR014756">
    <property type="entry name" value="Ig_E-set"/>
</dbReference>
<comment type="similarity">
    <text evidence="1">Belongs to the transglutaminase superfamily. Transglutaminase family.</text>
</comment>
<dbReference type="PANTHER" id="PTHR11590:SF50">
    <property type="entry name" value="PROTEIN-GLUTAMINE GAMMA-GLUTAMYLTRANSFERASE 6"/>
    <property type="match status" value="1"/>
</dbReference>
<name>A0AAU9Z7I5_PHORO</name>
<dbReference type="GO" id="GO:0003810">
    <property type="term" value="F:protein-glutamine gamma-glutamyltransferase activity"/>
    <property type="evidence" value="ECO:0007669"/>
    <property type="project" value="TreeGrafter"/>
</dbReference>
<protein>
    <submittedName>
        <fullName evidence="3">Unknown_gene_3505 protein</fullName>
    </submittedName>
</protein>
<keyword evidence="4" id="KW-1185">Reference proteome</keyword>
<reference evidence="3" key="1">
    <citation type="submission" date="2022-06" db="EMBL/GenBank/DDBJ databases">
        <authorList>
            <person name="Andreotti S."/>
            <person name="Wyler E."/>
        </authorList>
    </citation>
    <scope>NUCLEOTIDE SEQUENCE</scope>
</reference>
<dbReference type="PANTHER" id="PTHR11590">
    <property type="entry name" value="PROTEIN-GLUTAMINE GAMMA-GLUTAMYLTRANSFERASE"/>
    <property type="match status" value="1"/>
</dbReference>
<evidence type="ECO:0000259" key="2">
    <source>
        <dbReference type="Pfam" id="PF00868"/>
    </source>
</evidence>
<dbReference type="InterPro" id="IPR001102">
    <property type="entry name" value="Transglutaminase_N"/>
</dbReference>
<evidence type="ECO:0000313" key="3">
    <source>
        <dbReference type="EMBL" id="CAH6787885.1"/>
    </source>
</evidence>
<dbReference type="GO" id="GO:0005737">
    <property type="term" value="C:cytoplasm"/>
    <property type="evidence" value="ECO:0007669"/>
    <property type="project" value="TreeGrafter"/>
</dbReference>
<dbReference type="InterPro" id="IPR013783">
    <property type="entry name" value="Ig-like_fold"/>
</dbReference>
<evidence type="ECO:0000256" key="1">
    <source>
        <dbReference type="ARBA" id="ARBA00005968"/>
    </source>
</evidence>
<dbReference type="InterPro" id="IPR050779">
    <property type="entry name" value="Transglutaminase"/>
</dbReference>
<feature type="domain" description="Transglutaminase N-terminal" evidence="2">
    <location>
        <begin position="6"/>
        <end position="65"/>
    </location>
</feature>
<sequence>MKLVTKVDWQHSENGAAHHTQDYPCPELVVRRGQTFSLTLELSGVLDSEEALIFTVETGNWPCHNPQWSTEYLCDQ</sequence>
<evidence type="ECO:0000313" key="4">
    <source>
        <dbReference type="Proteomes" id="UP001152836"/>
    </source>
</evidence>
<dbReference type="EMBL" id="CALSGD010001400">
    <property type="protein sequence ID" value="CAH6787885.1"/>
    <property type="molecule type" value="Genomic_DNA"/>
</dbReference>
<accession>A0AAU9Z7I5</accession>
<proteinExistence type="inferred from homology"/>
<dbReference type="SUPFAM" id="SSF81296">
    <property type="entry name" value="E set domains"/>
    <property type="match status" value="1"/>
</dbReference>
<dbReference type="AlphaFoldDB" id="A0AAU9Z7I5"/>
<dbReference type="Gene3D" id="2.60.40.10">
    <property type="entry name" value="Immunoglobulins"/>
    <property type="match status" value="1"/>
</dbReference>